<accession>A0A1B1CK62</accession>
<geneLocation type="plasmid" evidence="2 3">
    <name>unnamed7</name>
</geneLocation>
<organism evidence="2 3">
    <name type="scientific">Rhizobium leguminosarum</name>
    <dbReference type="NCBI Taxonomy" id="384"/>
    <lineage>
        <taxon>Bacteria</taxon>
        <taxon>Pseudomonadati</taxon>
        <taxon>Pseudomonadota</taxon>
        <taxon>Alphaproteobacteria</taxon>
        <taxon>Hyphomicrobiales</taxon>
        <taxon>Rhizobiaceae</taxon>
        <taxon>Rhizobium/Agrobacterium group</taxon>
        <taxon>Rhizobium</taxon>
    </lineage>
</organism>
<keyword evidence="2" id="KW-0614">Plasmid</keyword>
<evidence type="ECO:0000313" key="2">
    <source>
        <dbReference type="EMBL" id="ANP90111.1"/>
    </source>
</evidence>
<dbReference type="Proteomes" id="UP000092691">
    <property type="component" value="Plasmid unnamed7"/>
</dbReference>
<feature type="domain" description="Autochaperone" evidence="1">
    <location>
        <begin position="779"/>
        <end position="898"/>
    </location>
</feature>
<dbReference type="EMBL" id="CP016288">
    <property type="protein sequence ID" value="ANP90111.1"/>
    <property type="molecule type" value="Genomic_DNA"/>
</dbReference>
<dbReference type="Gene3D" id="2.160.20.20">
    <property type="match status" value="3"/>
</dbReference>
<sequence length="1017" mass="100475">MFAGLMLDAYSAVAQTCAAGPVFVDGTSCTVTAGSNIVVSQAAVPGLDARNAGAAITAQGITVQLGPGVVPRTFVGAQALSGAAVELSGSTIITSQAGTGQRGVISDGFGSNISATGLTITLGTGATTVSDNLAVLAQNGGMASFTNSAISTRGAVNGIANHAVTATGSGSTVTLTGGTVSTASRGSFGVQAADGGHVVIGGGTQVTTTGVQDLTTTPVTGSHALIATGSGSRIDGTSVTLGTSGLFASAARAENGGVVALTGATISTSSNSQADSDPSSATRVLSGGSLLLTNSTVDTTGQRGNGLSVQDAGSTATVSGTAISVSGTRANAAFVFDGGGASFSNSSLFSANSTAVNVQGAGSSIDLTDSNVRSSGAIGYGLRIGDGGTATMTGGSSTTTGRDAPALAAGNATVVANNVTFSTAGPDNAMGVLADLGGDITLNGGSIVTTGDSVRLSAYPHGIAARNPGGIVRANGTSVRTEGLTAMGVVADDGGTILLNGNSITTLGATSIGLYSTVEQSGPQFPAGIVGETFGTGAHGAMAVEHFLPADSAILLDDSLLTTHGDLASGLRSIMSASIDARNTVILTEGDRSSGLHSRDNGSEVNLIDTTVTTEGTASHGALAEGGGLVNGLRTSVEARGSDSYALYVAGAAGLVSEARFDASRLGNVDGPAIAVGGEGVVSLTGSVVSSSGQWLSVGTIADFQPLAAPDAGLGGVTDPEGLETSPVFTPPAALPVVPGLANVTLSRSVVTGAAFTAPGSVSNLVLEDNSLWNMTGSSNLTTLLNDPSLIQFSAPAGDPSLLASYMTLTVVNYVGEDGNIGLNTYLDTDGSPSDRLVVDGGSATGTSGLIISNATGGGALTTGNGILVVDAINGGVTDPAAFHLAAPAVAGPYDYLLFRSSVDGSGPEDWYLRSELVGPPDPTPIYRPEVSLYAAVPSMAAIYGRHIIDTLHERVGEEEQLKGRTDIGEDENFNGFWLRGIGHWGHRDGDARGVYDGAPEFDYRFGAMQGDLAPLK</sequence>
<reference evidence="2 3" key="1">
    <citation type="submission" date="2016-06" db="EMBL/GenBank/DDBJ databases">
        <title>Microsymbionts genomes from the relict species Vavilovia formosa.</title>
        <authorList>
            <person name="Chirak E."/>
            <person name="Kimeklis A."/>
            <person name="Andronov E."/>
        </authorList>
    </citation>
    <scope>NUCLEOTIDE SEQUENCE [LARGE SCALE GENOMIC DNA]</scope>
    <source>
        <strain evidence="2 3">Vaf10</strain>
        <plasmid evidence="3">Plasmid unnamed7</plasmid>
    </source>
</reference>
<dbReference type="InterPro" id="IPR043990">
    <property type="entry name" value="AC_1"/>
</dbReference>
<dbReference type="SUPFAM" id="SSF51126">
    <property type="entry name" value="Pectin lyase-like"/>
    <property type="match status" value="2"/>
</dbReference>
<evidence type="ECO:0000313" key="3">
    <source>
        <dbReference type="Proteomes" id="UP000092691"/>
    </source>
</evidence>
<evidence type="ECO:0000259" key="1">
    <source>
        <dbReference type="Pfam" id="PF18883"/>
    </source>
</evidence>
<dbReference type="InterPro" id="IPR012332">
    <property type="entry name" value="Autotransporter_pectin_lyase_C"/>
</dbReference>
<name>A0A1B1CK62_RHILE</name>
<protein>
    <recommendedName>
        <fullName evidence="1">Autochaperone domain-containing protein</fullName>
    </recommendedName>
</protein>
<proteinExistence type="predicted"/>
<dbReference type="Pfam" id="PF18883">
    <property type="entry name" value="AC_1"/>
    <property type="match status" value="1"/>
</dbReference>
<dbReference type="AlphaFoldDB" id="A0A1B1CK62"/>
<gene>
    <name evidence="2" type="ORF">BA011_39990</name>
</gene>
<dbReference type="InterPro" id="IPR011050">
    <property type="entry name" value="Pectin_lyase_fold/virulence"/>
</dbReference>
<dbReference type="CDD" id="cd01344">
    <property type="entry name" value="PL2_Passenger_AT"/>
    <property type="match status" value="1"/>
</dbReference>